<feature type="compositionally biased region" description="Basic residues" evidence="3">
    <location>
        <begin position="174"/>
        <end position="186"/>
    </location>
</feature>
<dbReference type="GO" id="GO:0000298">
    <property type="term" value="F:endopolyphosphatase activity"/>
    <property type="evidence" value="ECO:0007669"/>
    <property type="project" value="TreeGrafter"/>
</dbReference>
<name>A0A0C3GGN1_PILCF</name>
<reference evidence="4 5" key="1">
    <citation type="submission" date="2014-04" db="EMBL/GenBank/DDBJ databases">
        <authorList>
            <consortium name="DOE Joint Genome Institute"/>
            <person name="Kuo A."/>
            <person name="Tarkka M."/>
            <person name="Buscot F."/>
            <person name="Kohler A."/>
            <person name="Nagy L.G."/>
            <person name="Floudas D."/>
            <person name="Copeland A."/>
            <person name="Barry K.W."/>
            <person name="Cichocki N."/>
            <person name="Veneault-Fourrey C."/>
            <person name="LaButti K."/>
            <person name="Lindquist E.A."/>
            <person name="Lipzen A."/>
            <person name="Lundell T."/>
            <person name="Morin E."/>
            <person name="Murat C."/>
            <person name="Sun H."/>
            <person name="Tunlid A."/>
            <person name="Henrissat B."/>
            <person name="Grigoriev I.V."/>
            <person name="Hibbett D.S."/>
            <person name="Martin F."/>
            <person name="Nordberg H.P."/>
            <person name="Cantor M.N."/>
            <person name="Hua S.X."/>
        </authorList>
    </citation>
    <scope>NUCLEOTIDE SEQUENCE [LARGE SCALE GENOMIC DNA]</scope>
    <source>
        <strain evidence="4 5">F 1598</strain>
    </source>
</reference>
<protein>
    <recommendedName>
        <fullName evidence="6">Calcineurin-like phosphoesterase domain-containing protein</fullName>
    </recommendedName>
</protein>
<sequence length="338" mass="39358">MYFYDSNKAVGGCEYKDPYDAGNLEFDWLEVQLNTFRSRNMKVWLTGHIPPSSGNYFPECYVRYVEMSLRFQDTIVGHLYGHQNADHFYFLQADDLDFWEDPQISGKKGLFDTIIDNFSHIPKASKVDYNNYAVVNVAPSVVPNPYLPTFRIFSYNITGMKTVAQAINSTGRLRTTKNRTPKHPRGGKAGNKEKLCKKKKYRDTWKCRLREPWNADEEAPSRSNTLWSPLGYTQYYIPDLGSANKTHPPKFKLEYLTFDPTALHPQNNETSYHYPVPLRNLPRSLRNTTIVKSKYAPYRMNDLTIPSWVNLARKLAKPKKKKLRKRFKKYMFMGGEEA</sequence>
<dbReference type="GO" id="GO:0004309">
    <property type="term" value="F:exopolyphosphatase activity"/>
    <property type="evidence" value="ECO:0007669"/>
    <property type="project" value="TreeGrafter"/>
</dbReference>
<evidence type="ECO:0000256" key="1">
    <source>
        <dbReference type="ARBA" id="ARBA00022801"/>
    </source>
</evidence>
<dbReference type="GO" id="GO:0006798">
    <property type="term" value="P:polyphosphate catabolic process"/>
    <property type="evidence" value="ECO:0007669"/>
    <property type="project" value="TreeGrafter"/>
</dbReference>
<evidence type="ECO:0000256" key="3">
    <source>
        <dbReference type="SAM" id="MobiDB-lite"/>
    </source>
</evidence>
<feature type="region of interest" description="Disordered" evidence="3">
    <location>
        <begin position="174"/>
        <end position="194"/>
    </location>
</feature>
<evidence type="ECO:0000313" key="4">
    <source>
        <dbReference type="EMBL" id="KIM90809.1"/>
    </source>
</evidence>
<dbReference type="STRING" id="765440.A0A0C3GGN1"/>
<dbReference type="OrthoDB" id="348678at2759"/>
<dbReference type="AlphaFoldDB" id="A0A0C3GGN1"/>
<organism evidence="4 5">
    <name type="scientific">Piloderma croceum (strain F 1598)</name>
    <dbReference type="NCBI Taxonomy" id="765440"/>
    <lineage>
        <taxon>Eukaryota</taxon>
        <taxon>Fungi</taxon>
        <taxon>Dikarya</taxon>
        <taxon>Basidiomycota</taxon>
        <taxon>Agaricomycotina</taxon>
        <taxon>Agaricomycetes</taxon>
        <taxon>Agaricomycetidae</taxon>
        <taxon>Atheliales</taxon>
        <taxon>Atheliaceae</taxon>
        <taxon>Piloderma</taxon>
    </lineage>
</organism>
<dbReference type="GO" id="GO:0000324">
    <property type="term" value="C:fungal-type vacuole"/>
    <property type="evidence" value="ECO:0007669"/>
    <property type="project" value="TreeGrafter"/>
</dbReference>
<evidence type="ECO:0000256" key="2">
    <source>
        <dbReference type="ARBA" id="ARBA00023180"/>
    </source>
</evidence>
<keyword evidence="1" id="KW-0378">Hydrolase</keyword>
<dbReference type="FunCoup" id="A0A0C3GGN1">
    <property type="interactions" value="57"/>
</dbReference>
<dbReference type="GO" id="GO:0005615">
    <property type="term" value="C:extracellular space"/>
    <property type="evidence" value="ECO:0007669"/>
    <property type="project" value="TreeGrafter"/>
</dbReference>
<evidence type="ECO:0000313" key="5">
    <source>
        <dbReference type="Proteomes" id="UP000054166"/>
    </source>
</evidence>
<evidence type="ECO:0008006" key="6">
    <source>
        <dbReference type="Google" id="ProtNLM"/>
    </source>
</evidence>
<dbReference type="PANTHER" id="PTHR10340:SF55">
    <property type="entry name" value="ENDOPOLYPHOSPHATASE"/>
    <property type="match status" value="1"/>
</dbReference>
<dbReference type="InParanoid" id="A0A0C3GGN1"/>
<dbReference type="EMBL" id="KN832972">
    <property type="protein sequence ID" value="KIM90809.1"/>
    <property type="molecule type" value="Genomic_DNA"/>
</dbReference>
<dbReference type="HOGENOM" id="CLU_721949_0_0_1"/>
<dbReference type="GO" id="GO:0008081">
    <property type="term" value="F:phosphoric diester hydrolase activity"/>
    <property type="evidence" value="ECO:0007669"/>
    <property type="project" value="TreeGrafter"/>
</dbReference>
<dbReference type="PANTHER" id="PTHR10340">
    <property type="entry name" value="SPHINGOMYELIN PHOSPHODIESTERASE"/>
    <property type="match status" value="1"/>
</dbReference>
<keyword evidence="5" id="KW-1185">Reference proteome</keyword>
<dbReference type="Proteomes" id="UP000054166">
    <property type="component" value="Unassembled WGS sequence"/>
</dbReference>
<accession>A0A0C3GGN1</accession>
<keyword evidence="2" id="KW-0325">Glycoprotein</keyword>
<reference evidence="5" key="2">
    <citation type="submission" date="2015-01" db="EMBL/GenBank/DDBJ databases">
        <title>Evolutionary Origins and Diversification of the Mycorrhizal Mutualists.</title>
        <authorList>
            <consortium name="DOE Joint Genome Institute"/>
            <consortium name="Mycorrhizal Genomics Consortium"/>
            <person name="Kohler A."/>
            <person name="Kuo A."/>
            <person name="Nagy L.G."/>
            <person name="Floudas D."/>
            <person name="Copeland A."/>
            <person name="Barry K.W."/>
            <person name="Cichocki N."/>
            <person name="Veneault-Fourrey C."/>
            <person name="LaButti K."/>
            <person name="Lindquist E.A."/>
            <person name="Lipzen A."/>
            <person name="Lundell T."/>
            <person name="Morin E."/>
            <person name="Murat C."/>
            <person name="Riley R."/>
            <person name="Ohm R."/>
            <person name="Sun H."/>
            <person name="Tunlid A."/>
            <person name="Henrissat B."/>
            <person name="Grigoriev I.V."/>
            <person name="Hibbett D.S."/>
            <person name="Martin F."/>
        </authorList>
    </citation>
    <scope>NUCLEOTIDE SEQUENCE [LARGE SCALE GENOMIC DNA]</scope>
    <source>
        <strain evidence="5">F 1598</strain>
    </source>
</reference>
<gene>
    <name evidence="4" type="ORF">PILCRDRAFT_811290</name>
</gene>
<proteinExistence type="predicted"/>